<sequence length="83" mass="9713">FVARSRLYRDSFSEYSLPAMIIKLRQWLGRLIRTKKDRGVIVLLDSRINSKWGETVKHGFPEGIKIRSGSRGDFLEMLTKKKM</sequence>
<dbReference type="GO" id="GO:0005524">
    <property type="term" value="F:ATP binding"/>
    <property type="evidence" value="ECO:0007669"/>
    <property type="project" value="InterPro"/>
</dbReference>
<dbReference type="Gene3D" id="3.40.50.300">
    <property type="entry name" value="P-loop containing nucleotide triphosphate hydrolases"/>
    <property type="match status" value="1"/>
</dbReference>
<feature type="domain" description="ATP-dependent helicase C-terminal" evidence="1">
    <location>
        <begin position="8"/>
        <end position="53"/>
    </location>
</feature>
<dbReference type="GO" id="GO:0004386">
    <property type="term" value="F:helicase activity"/>
    <property type="evidence" value="ECO:0007669"/>
    <property type="project" value="InterPro"/>
</dbReference>
<dbReference type="GO" id="GO:0003676">
    <property type="term" value="F:nucleic acid binding"/>
    <property type="evidence" value="ECO:0007669"/>
    <property type="project" value="InterPro"/>
</dbReference>
<accession>K1XI59</accession>
<reference evidence="2" key="1">
    <citation type="journal article" date="2012" name="Science">
        <title>Fermentation, hydrogen, and sulfur metabolism in multiple uncultivated bacterial phyla.</title>
        <authorList>
            <person name="Wrighton K.C."/>
            <person name="Thomas B.C."/>
            <person name="Sharon I."/>
            <person name="Miller C.S."/>
            <person name="Castelle C.J."/>
            <person name="VerBerkmoes N.C."/>
            <person name="Wilkins M.J."/>
            <person name="Hettich R.L."/>
            <person name="Lipton M.S."/>
            <person name="Williams K.H."/>
            <person name="Long P.E."/>
            <person name="Banfield J.F."/>
        </authorList>
    </citation>
    <scope>NUCLEOTIDE SEQUENCE [LARGE SCALE GENOMIC DNA]</scope>
</reference>
<proteinExistence type="predicted"/>
<dbReference type="EMBL" id="AMFJ01034182">
    <property type="protein sequence ID" value="EKD30025.1"/>
    <property type="molecule type" value="Genomic_DNA"/>
</dbReference>
<comment type="caution">
    <text evidence="2">The sequence shown here is derived from an EMBL/GenBank/DDBJ whole genome shotgun (WGS) entry which is preliminary data.</text>
</comment>
<dbReference type="InterPro" id="IPR027417">
    <property type="entry name" value="P-loop_NTPase"/>
</dbReference>
<evidence type="ECO:0000313" key="2">
    <source>
        <dbReference type="EMBL" id="EKD30025.1"/>
    </source>
</evidence>
<evidence type="ECO:0000259" key="1">
    <source>
        <dbReference type="Pfam" id="PF13307"/>
    </source>
</evidence>
<protein>
    <recommendedName>
        <fullName evidence="1">ATP-dependent helicase C-terminal domain-containing protein</fullName>
    </recommendedName>
</protein>
<dbReference type="GO" id="GO:0006139">
    <property type="term" value="P:nucleobase-containing compound metabolic process"/>
    <property type="evidence" value="ECO:0007669"/>
    <property type="project" value="InterPro"/>
</dbReference>
<name>K1XI59_9BACT</name>
<dbReference type="Pfam" id="PF13307">
    <property type="entry name" value="Helicase_C_2"/>
    <property type="match status" value="1"/>
</dbReference>
<organism evidence="2">
    <name type="scientific">uncultured bacterium</name>
    <name type="common">gcode 4</name>
    <dbReference type="NCBI Taxonomy" id="1234023"/>
    <lineage>
        <taxon>Bacteria</taxon>
        <taxon>environmental samples</taxon>
    </lineage>
</organism>
<dbReference type="AlphaFoldDB" id="K1XI59"/>
<dbReference type="GO" id="GO:0016818">
    <property type="term" value="F:hydrolase activity, acting on acid anhydrides, in phosphorus-containing anhydrides"/>
    <property type="evidence" value="ECO:0007669"/>
    <property type="project" value="InterPro"/>
</dbReference>
<feature type="non-terminal residue" evidence="2">
    <location>
        <position position="1"/>
    </location>
</feature>
<gene>
    <name evidence="2" type="ORF">ACD_78C00182G0001</name>
</gene>
<dbReference type="InterPro" id="IPR006555">
    <property type="entry name" value="ATP-dep_Helicase_C"/>
</dbReference>